<dbReference type="STRING" id="1798553.A3H70_01755"/>
<dbReference type="PROSITE" id="PS51841">
    <property type="entry name" value="LTD"/>
    <property type="match status" value="1"/>
</dbReference>
<dbReference type="PROSITE" id="PS50853">
    <property type="entry name" value="FN3"/>
    <property type="match status" value="1"/>
</dbReference>
<dbReference type="CDD" id="cd00063">
    <property type="entry name" value="FN3"/>
    <property type="match status" value="1"/>
</dbReference>
<dbReference type="SUPFAM" id="SSF74853">
    <property type="entry name" value="Lamin A/C globular tail domain"/>
    <property type="match status" value="1"/>
</dbReference>
<dbReference type="InterPro" id="IPR003961">
    <property type="entry name" value="FN3_dom"/>
</dbReference>
<dbReference type="InterPro" id="IPR036415">
    <property type="entry name" value="Lamin_tail_dom_sf"/>
</dbReference>
<protein>
    <recommendedName>
        <fullName evidence="7">LTD domain-containing protein</fullName>
    </recommendedName>
</protein>
<dbReference type="AlphaFoldDB" id="A0A1G2BP61"/>
<feature type="domain" description="Fibronectin type-III" evidence="3">
    <location>
        <begin position="609"/>
        <end position="720"/>
    </location>
</feature>
<dbReference type="InterPro" id="IPR012334">
    <property type="entry name" value="Pectin_lyas_fold"/>
</dbReference>
<dbReference type="SUPFAM" id="SSF49265">
    <property type="entry name" value="Fibronectin type III"/>
    <property type="match status" value="1"/>
</dbReference>
<feature type="signal peptide" evidence="2">
    <location>
        <begin position="1"/>
        <end position="38"/>
    </location>
</feature>
<evidence type="ECO:0000313" key="5">
    <source>
        <dbReference type="EMBL" id="OGY90924.1"/>
    </source>
</evidence>
<feature type="chain" id="PRO_5009582111" description="LTD domain-containing protein" evidence="2">
    <location>
        <begin position="39"/>
        <end position="1010"/>
    </location>
</feature>
<dbReference type="SMART" id="SM00710">
    <property type="entry name" value="PbH1"/>
    <property type="match status" value="4"/>
</dbReference>
<evidence type="ECO:0000259" key="3">
    <source>
        <dbReference type="PROSITE" id="PS50853"/>
    </source>
</evidence>
<dbReference type="Gene3D" id="2.60.40.10">
    <property type="entry name" value="Immunoglobulins"/>
    <property type="match status" value="2"/>
</dbReference>
<evidence type="ECO:0008006" key="7">
    <source>
        <dbReference type="Google" id="ProtNLM"/>
    </source>
</evidence>
<keyword evidence="2" id="KW-0732">Signal</keyword>
<dbReference type="EMBL" id="MHKO01000058">
    <property type="protein sequence ID" value="OGY90924.1"/>
    <property type="molecule type" value="Genomic_DNA"/>
</dbReference>
<feature type="region of interest" description="Disordered" evidence="1">
    <location>
        <begin position="181"/>
        <end position="202"/>
    </location>
</feature>
<gene>
    <name evidence="5" type="ORF">A3H70_01755</name>
</gene>
<evidence type="ECO:0000259" key="4">
    <source>
        <dbReference type="PROSITE" id="PS51841"/>
    </source>
</evidence>
<dbReference type="InterPro" id="IPR036116">
    <property type="entry name" value="FN3_sf"/>
</dbReference>
<sequence length="1010" mass="107398">MFREAGAQSSAHKKRGVVLCFLALFLGLSLLCFSPALARAADDTGADNQFLVIRVFYQVADWTARTWRAVKIWVIEQSTHIAQAFVFWSKEPVAKIALPEPQALGEEASQPQIFSPLTYRTELSAPEKIPEPAAVPAPFLKFQEKVRDQENTNPPAGEAGNQFPILEPDTTLVEQTPIDVPSAPTEIIPSQPETIPIPDSTPELLPAKKQSSSYYIPILARDTIAPTSQVSPLATTTTSNIFTVSWTGEDTDITSTPAVASFDIQYQVDSGDWTDWLLETTLLSSLFTTPTSIEKIYGFRSRARDRYGNLETYPESADTSIYVNLLAPNLTIDTPASGSTLLSTTADENPATGDIEVTISGAGDNGDIITITLGSTTATTTVESLAWSKQVVLAEGANNFTIQAQETDGDTTTNNTYTLTLELVPTHDVVINEIAWMGTQNSTGHEWMELYNASSTAISLSGWTLHSEDGKPDITLNSGICSNLTIPSKGYFLLEKTTESATSVASDCVYSGLEILDNEPYGELLRLRQASGFLVDQIGSTTVAWFAGNNSSAANRATMERKDPTGDGTLASNWATNDGALINGQDAGVNNIKGTPKSLNSQNTTITRVVTNLQQQYIYTTTTSVRLYWTTPKTANLATTTPATYDIRYRDSGCPITESNWSSSAQVMGEPTPSATQDTVATTTVSSLTADTAYCFAMKTSNGVETSGLSNVATVTTEDGNSTLLFSFPGAGPIGTLASSSSPYLIKNNVTIAVGNTLVIQPGTVVKMDGNYTFTVNGTLTIGSASDNVNGAVITSKHDDTYAGVITGSNGSPAAGDWGIITGDAGTSALTFNNAIIRYGGFLNQVVRVQNGAQASITRSIIEYSNSHGIIISDAATNLTFSNSIVRNTLDVGLRITNSAQADIQGSTFTGNRRGINVDAPADETSVIITGNNFYSNNATSGNPAKPNAGVHYEDADTLTATNNWWGSADGPITTNPVTAPRDAAMFTAPGVIDYSSYATTAFTILPSGL</sequence>
<reference evidence="5 6" key="1">
    <citation type="journal article" date="2016" name="Nat. Commun.">
        <title>Thousands of microbial genomes shed light on interconnected biogeochemical processes in an aquifer system.</title>
        <authorList>
            <person name="Anantharaman K."/>
            <person name="Brown C.T."/>
            <person name="Hug L.A."/>
            <person name="Sharon I."/>
            <person name="Castelle C.J."/>
            <person name="Probst A.J."/>
            <person name="Thomas B.C."/>
            <person name="Singh A."/>
            <person name="Wilkins M.J."/>
            <person name="Karaoz U."/>
            <person name="Brodie E.L."/>
            <person name="Williams K.H."/>
            <person name="Hubbard S.S."/>
            <person name="Banfield J.F."/>
        </authorList>
    </citation>
    <scope>NUCLEOTIDE SEQUENCE [LARGE SCALE GENOMIC DNA]</scope>
</reference>
<name>A0A1G2BP61_9BACT</name>
<dbReference type="InterPro" id="IPR039448">
    <property type="entry name" value="Beta_helix"/>
</dbReference>
<dbReference type="InterPro" id="IPR006626">
    <property type="entry name" value="PbH1"/>
</dbReference>
<dbReference type="InterPro" id="IPR011050">
    <property type="entry name" value="Pectin_lyase_fold/virulence"/>
</dbReference>
<evidence type="ECO:0000313" key="6">
    <source>
        <dbReference type="Proteomes" id="UP000178109"/>
    </source>
</evidence>
<dbReference type="Gene3D" id="2.160.20.10">
    <property type="entry name" value="Single-stranded right-handed beta-helix, Pectin lyase-like"/>
    <property type="match status" value="1"/>
</dbReference>
<dbReference type="InterPro" id="IPR013783">
    <property type="entry name" value="Ig-like_fold"/>
</dbReference>
<evidence type="ECO:0000256" key="1">
    <source>
        <dbReference type="SAM" id="MobiDB-lite"/>
    </source>
</evidence>
<proteinExistence type="predicted"/>
<evidence type="ECO:0000256" key="2">
    <source>
        <dbReference type="SAM" id="SignalP"/>
    </source>
</evidence>
<feature type="domain" description="LTD" evidence="4">
    <location>
        <begin position="415"/>
        <end position="550"/>
    </location>
</feature>
<dbReference type="SUPFAM" id="SSF51126">
    <property type="entry name" value="Pectin lyase-like"/>
    <property type="match status" value="1"/>
</dbReference>
<organism evidence="5 6">
    <name type="scientific">Candidatus Komeilibacteria bacterium RIFCSPLOWO2_02_FULL_48_11</name>
    <dbReference type="NCBI Taxonomy" id="1798553"/>
    <lineage>
        <taxon>Bacteria</taxon>
        <taxon>Candidatus Komeiliibacteriota</taxon>
    </lineage>
</organism>
<dbReference type="Proteomes" id="UP000178109">
    <property type="component" value="Unassembled WGS sequence"/>
</dbReference>
<dbReference type="Pfam" id="PF13229">
    <property type="entry name" value="Beta_helix"/>
    <property type="match status" value="1"/>
</dbReference>
<dbReference type="Pfam" id="PF00932">
    <property type="entry name" value="LTD"/>
    <property type="match status" value="1"/>
</dbReference>
<dbReference type="InterPro" id="IPR001322">
    <property type="entry name" value="Lamin_tail_dom"/>
</dbReference>
<accession>A0A1G2BP61</accession>
<comment type="caution">
    <text evidence="5">The sequence shown here is derived from an EMBL/GenBank/DDBJ whole genome shotgun (WGS) entry which is preliminary data.</text>
</comment>